<name>A0A9X6QAS4_BACTU</name>
<evidence type="ECO:0000313" key="2">
    <source>
        <dbReference type="Proteomes" id="UP000195077"/>
    </source>
</evidence>
<reference evidence="1 2" key="1">
    <citation type="submission" date="2016-10" db="EMBL/GenBank/DDBJ databases">
        <title>Comparative genomics of Bacillus thuringiensis reveals a path to pathogens against multiple invertebrate hosts.</title>
        <authorList>
            <person name="Zheng J."/>
            <person name="Gao Q."/>
            <person name="Liu H."/>
            <person name="Peng D."/>
            <person name="Ruan L."/>
            <person name="Sun M."/>
        </authorList>
    </citation>
    <scope>NUCLEOTIDE SEQUENCE [LARGE SCALE GENOMIC DNA]</scope>
    <source>
        <strain evidence="1">I13</strain>
    </source>
</reference>
<evidence type="ECO:0000313" key="1">
    <source>
        <dbReference type="EMBL" id="OUA29053.1"/>
    </source>
</evidence>
<proteinExistence type="predicted"/>
<accession>A0A9X6QAS4</accession>
<dbReference type="EMBL" id="NFEN01000045">
    <property type="protein sequence ID" value="OUA29053.1"/>
    <property type="molecule type" value="Genomic_DNA"/>
</dbReference>
<protein>
    <submittedName>
        <fullName evidence="1">Uncharacterized protein</fullName>
    </submittedName>
</protein>
<dbReference type="RefSeq" id="WP_021727673.1">
    <property type="nucleotide sequence ID" value="NZ_CP083085.1"/>
</dbReference>
<organism evidence="1 2">
    <name type="scientific">Bacillus thuringiensis</name>
    <dbReference type="NCBI Taxonomy" id="1428"/>
    <lineage>
        <taxon>Bacteria</taxon>
        <taxon>Bacillati</taxon>
        <taxon>Bacillota</taxon>
        <taxon>Bacilli</taxon>
        <taxon>Bacillales</taxon>
        <taxon>Bacillaceae</taxon>
        <taxon>Bacillus</taxon>
        <taxon>Bacillus cereus group</taxon>
    </lineage>
</organism>
<sequence length="266" mass="29865">MTKTINNKLTVSEIKERLLDAREVRNALTGHMAHEVMPRVRSTRYKIGKDANLTTKGQAEKKDKFTKQQEVKLFSEISEAKETYTSLLQDAKASAEAILIKDIEKPDETSQKLFDMQKNKLQSAVMFAPTTGEKIKALTEFAQLGEKGQAYAQQIQGDFLAMSQQAMVNASRPEDRSELTHALGRLNTKIEANAFSEDQKEASSLLESIEGHLAMEFVNTAVLGDALMEISKETRKYANNIEGYVSAHADRVEEYEQAQRFGQIIK</sequence>
<dbReference type="Proteomes" id="UP000195077">
    <property type="component" value="Unassembled WGS sequence"/>
</dbReference>
<comment type="caution">
    <text evidence="1">The sequence shown here is derived from an EMBL/GenBank/DDBJ whole genome shotgun (WGS) entry which is preliminary data.</text>
</comment>
<gene>
    <name evidence="1" type="ORF">BK775_08185</name>
</gene>
<dbReference type="AlphaFoldDB" id="A0A9X6QAS4"/>